<accession>A0ABQ9YD37</accession>
<evidence type="ECO:0000256" key="1">
    <source>
        <dbReference type="SAM" id="MobiDB-lite"/>
    </source>
</evidence>
<feature type="region of interest" description="Disordered" evidence="1">
    <location>
        <begin position="1"/>
        <end position="22"/>
    </location>
</feature>
<dbReference type="InterPro" id="IPR016024">
    <property type="entry name" value="ARM-type_fold"/>
</dbReference>
<evidence type="ECO:0000313" key="3">
    <source>
        <dbReference type="Proteomes" id="UP001281761"/>
    </source>
</evidence>
<dbReference type="InterPro" id="IPR011989">
    <property type="entry name" value="ARM-like"/>
</dbReference>
<sequence>MEEESSALNSTNDSCLNRLPDPRSSVHTLQEPFLNFNPNSELSFNEKSTVYNSLVALVKAEYPFDEALQDRAAQFLENLEPEWGDEDEANQLVTDLVPSSAGSYSGFFESILTLLSSPHSTVVTTALSFLFRTTESSTTAFRSLVKSGLVTKVLATVQPHMLPISGNEEIFRHLVWIIDRCVYLASPSFLAALGITAAVEKSNRREMIFRNVVIPSSQFVTFLISNRHVLDEDLLDSFMFLLVRFIDISPFHRPTLEFVLASPIVMAFSRCLSFVEDDFIKGRVLTKINYMLREWKTDGPKVVQSGKRMIRTLISEGFEDTLDGLLILEENTNIGFSIVEISHSISIFLGVNVEFTED</sequence>
<dbReference type="EMBL" id="JARBJD010000015">
    <property type="protein sequence ID" value="KAK2961644.1"/>
    <property type="molecule type" value="Genomic_DNA"/>
</dbReference>
<feature type="compositionally biased region" description="Polar residues" evidence="1">
    <location>
        <begin position="1"/>
        <end position="15"/>
    </location>
</feature>
<reference evidence="2 3" key="1">
    <citation type="journal article" date="2022" name="bioRxiv">
        <title>Genomics of Preaxostyla Flagellates Illuminates Evolutionary Transitions and the Path Towards Mitochondrial Loss.</title>
        <authorList>
            <person name="Novak L.V.F."/>
            <person name="Treitli S.C."/>
            <person name="Pyrih J."/>
            <person name="Halakuc P."/>
            <person name="Pipaliya S.V."/>
            <person name="Vacek V."/>
            <person name="Brzon O."/>
            <person name="Soukal P."/>
            <person name="Eme L."/>
            <person name="Dacks J.B."/>
            <person name="Karnkowska A."/>
            <person name="Elias M."/>
            <person name="Hampl V."/>
        </authorList>
    </citation>
    <scope>NUCLEOTIDE SEQUENCE [LARGE SCALE GENOMIC DNA]</scope>
    <source>
        <strain evidence="2">NAU3</strain>
        <tissue evidence="2">Gut</tissue>
    </source>
</reference>
<evidence type="ECO:0000313" key="2">
    <source>
        <dbReference type="EMBL" id="KAK2961644.1"/>
    </source>
</evidence>
<protein>
    <submittedName>
        <fullName evidence="2">Uncharacterized protein</fullName>
    </submittedName>
</protein>
<organism evidence="2 3">
    <name type="scientific">Blattamonas nauphoetae</name>
    <dbReference type="NCBI Taxonomy" id="2049346"/>
    <lineage>
        <taxon>Eukaryota</taxon>
        <taxon>Metamonada</taxon>
        <taxon>Preaxostyla</taxon>
        <taxon>Oxymonadida</taxon>
        <taxon>Blattamonas</taxon>
    </lineage>
</organism>
<name>A0ABQ9YD37_9EUKA</name>
<gene>
    <name evidence="2" type="ORF">BLNAU_3442</name>
</gene>
<dbReference type="Proteomes" id="UP001281761">
    <property type="component" value="Unassembled WGS sequence"/>
</dbReference>
<dbReference type="Gene3D" id="1.25.10.10">
    <property type="entry name" value="Leucine-rich Repeat Variant"/>
    <property type="match status" value="1"/>
</dbReference>
<comment type="caution">
    <text evidence="2">The sequence shown here is derived from an EMBL/GenBank/DDBJ whole genome shotgun (WGS) entry which is preliminary data.</text>
</comment>
<proteinExistence type="predicted"/>
<keyword evidence="3" id="KW-1185">Reference proteome</keyword>
<dbReference type="SUPFAM" id="SSF48371">
    <property type="entry name" value="ARM repeat"/>
    <property type="match status" value="1"/>
</dbReference>